<keyword evidence="4" id="KW-0472">Membrane</keyword>
<feature type="transmembrane region" description="Helical" evidence="4">
    <location>
        <begin position="260"/>
        <end position="281"/>
    </location>
</feature>
<protein>
    <submittedName>
        <fullName evidence="6">Glycosyltransferase family 2 protein</fullName>
    </submittedName>
</protein>
<comment type="similarity">
    <text evidence="1">Belongs to the glycosyltransferase 2 family.</text>
</comment>
<evidence type="ECO:0000313" key="6">
    <source>
        <dbReference type="EMBL" id="RRB16727.1"/>
    </source>
</evidence>
<dbReference type="InterPro" id="IPR001173">
    <property type="entry name" value="Glyco_trans_2-like"/>
</dbReference>
<evidence type="ECO:0000256" key="1">
    <source>
        <dbReference type="ARBA" id="ARBA00006739"/>
    </source>
</evidence>
<dbReference type="OrthoDB" id="9771846at2"/>
<dbReference type="Pfam" id="PF00535">
    <property type="entry name" value="Glycos_transf_2"/>
    <property type="match status" value="1"/>
</dbReference>
<dbReference type="GO" id="GO:0016757">
    <property type="term" value="F:glycosyltransferase activity"/>
    <property type="evidence" value="ECO:0007669"/>
    <property type="project" value="UniProtKB-KW"/>
</dbReference>
<reference evidence="6 7" key="1">
    <citation type="submission" date="2018-11" db="EMBL/GenBank/DDBJ databases">
        <authorList>
            <person name="Zhou Z."/>
            <person name="Wang G."/>
        </authorList>
    </citation>
    <scope>NUCLEOTIDE SEQUENCE [LARGE SCALE GENOMIC DNA]</scope>
    <source>
        <strain evidence="6 7">KCTC42998</strain>
    </source>
</reference>
<evidence type="ECO:0000256" key="3">
    <source>
        <dbReference type="ARBA" id="ARBA00022679"/>
    </source>
</evidence>
<evidence type="ECO:0000256" key="4">
    <source>
        <dbReference type="SAM" id="Phobius"/>
    </source>
</evidence>
<dbReference type="AlphaFoldDB" id="A0A3P1CTS7"/>
<feature type="domain" description="Glycosyltransferase 2-like" evidence="5">
    <location>
        <begin position="15"/>
        <end position="188"/>
    </location>
</feature>
<dbReference type="EMBL" id="RQJP01000001">
    <property type="protein sequence ID" value="RRB16727.1"/>
    <property type="molecule type" value="Genomic_DNA"/>
</dbReference>
<name>A0A3P1CTS7_9BACT</name>
<sequence length="318" mass="36557">MAKGERVADSVPLISLITINYNQAIVTCEMLESTRRLKYPRFEIIVVDNASVEDPTERINQGNYPNVKVVVSPENLGFSGGNNLGIRHAKGDYFFFLNNDTEVTPDLLDQLLAPFKTNSKIGITCPKIRFYDHPTIIQYAGYYPLNRYTGRTWSIGLGETDRGQHDQSGPTAFAHGAAMMVSRRAVEEGGAMDESFFLYYEELDWSMQIQRAGFQIYYQASALIYHKESISVGKTNPLKVYYHTRNRLLFMRRNVSGFPLYFFILYYFCFALTKAAFLYALKRQKEYLIALKNAILWHFRNKIRRPKKEALPQVVAVS</sequence>
<dbReference type="PANTHER" id="PTHR43179:SF12">
    <property type="entry name" value="GALACTOFURANOSYLTRANSFERASE GLFT2"/>
    <property type="match status" value="1"/>
</dbReference>
<dbReference type="SUPFAM" id="SSF53448">
    <property type="entry name" value="Nucleotide-diphospho-sugar transferases"/>
    <property type="match status" value="1"/>
</dbReference>
<keyword evidence="7" id="KW-1185">Reference proteome</keyword>
<keyword evidence="2" id="KW-0328">Glycosyltransferase</keyword>
<dbReference type="InterPro" id="IPR029044">
    <property type="entry name" value="Nucleotide-diphossugar_trans"/>
</dbReference>
<keyword evidence="4" id="KW-1133">Transmembrane helix</keyword>
<proteinExistence type="inferred from homology"/>
<accession>A0A3P1CTS7</accession>
<comment type="caution">
    <text evidence="6">The sequence shown here is derived from an EMBL/GenBank/DDBJ whole genome shotgun (WGS) entry which is preliminary data.</text>
</comment>
<dbReference type="Gene3D" id="3.90.550.10">
    <property type="entry name" value="Spore Coat Polysaccharide Biosynthesis Protein SpsA, Chain A"/>
    <property type="match status" value="1"/>
</dbReference>
<gene>
    <name evidence="6" type="ORF">EHT87_00070</name>
</gene>
<dbReference type="RefSeq" id="WP_124902629.1">
    <property type="nucleotide sequence ID" value="NZ_RQJP01000001.1"/>
</dbReference>
<dbReference type="Proteomes" id="UP000274271">
    <property type="component" value="Unassembled WGS sequence"/>
</dbReference>
<evidence type="ECO:0000313" key="7">
    <source>
        <dbReference type="Proteomes" id="UP000274271"/>
    </source>
</evidence>
<keyword evidence="4" id="KW-0812">Transmembrane</keyword>
<evidence type="ECO:0000256" key="2">
    <source>
        <dbReference type="ARBA" id="ARBA00022676"/>
    </source>
</evidence>
<dbReference type="PANTHER" id="PTHR43179">
    <property type="entry name" value="RHAMNOSYLTRANSFERASE WBBL"/>
    <property type="match status" value="1"/>
</dbReference>
<keyword evidence="3 6" id="KW-0808">Transferase</keyword>
<dbReference type="CDD" id="cd04186">
    <property type="entry name" value="GT_2_like_c"/>
    <property type="match status" value="1"/>
</dbReference>
<organism evidence="6 7">
    <name type="scientific">Larkinella knui</name>
    <dbReference type="NCBI Taxonomy" id="2025310"/>
    <lineage>
        <taxon>Bacteria</taxon>
        <taxon>Pseudomonadati</taxon>
        <taxon>Bacteroidota</taxon>
        <taxon>Cytophagia</taxon>
        <taxon>Cytophagales</taxon>
        <taxon>Spirosomataceae</taxon>
        <taxon>Larkinella</taxon>
    </lineage>
</organism>
<evidence type="ECO:0000259" key="5">
    <source>
        <dbReference type="Pfam" id="PF00535"/>
    </source>
</evidence>